<protein>
    <submittedName>
        <fullName evidence="2">Uncharacterized protein</fullName>
    </submittedName>
</protein>
<dbReference type="AlphaFoldDB" id="A0A4R2JYD8"/>
<accession>A0A4R2JYD8</accession>
<keyword evidence="3" id="KW-1185">Reference proteome</keyword>
<feature type="compositionally biased region" description="Basic and acidic residues" evidence="1">
    <location>
        <begin position="66"/>
        <end position="76"/>
    </location>
</feature>
<proteinExistence type="predicted"/>
<organism evidence="2 3">
    <name type="scientific">Actinocrispum wychmicini</name>
    <dbReference type="NCBI Taxonomy" id="1213861"/>
    <lineage>
        <taxon>Bacteria</taxon>
        <taxon>Bacillati</taxon>
        <taxon>Actinomycetota</taxon>
        <taxon>Actinomycetes</taxon>
        <taxon>Pseudonocardiales</taxon>
        <taxon>Pseudonocardiaceae</taxon>
        <taxon>Actinocrispum</taxon>
    </lineage>
</organism>
<name>A0A4R2JYD8_9PSEU</name>
<reference evidence="2 3" key="1">
    <citation type="submission" date="2019-03" db="EMBL/GenBank/DDBJ databases">
        <title>Genomic Encyclopedia of Type Strains, Phase IV (KMG-IV): sequencing the most valuable type-strain genomes for metagenomic binning, comparative biology and taxonomic classification.</title>
        <authorList>
            <person name="Goeker M."/>
        </authorList>
    </citation>
    <scope>NUCLEOTIDE SEQUENCE [LARGE SCALE GENOMIC DNA]</scope>
    <source>
        <strain evidence="2 3">DSM 45934</strain>
    </source>
</reference>
<dbReference type="EMBL" id="SLWS01000001">
    <property type="protein sequence ID" value="TCO65623.1"/>
    <property type="molecule type" value="Genomic_DNA"/>
</dbReference>
<evidence type="ECO:0000256" key="1">
    <source>
        <dbReference type="SAM" id="MobiDB-lite"/>
    </source>
</evidence>
<sequence>MITALWIALAACSVAGAIATVLLGQIYEAKIRSIADQTVKAMHTADDVHAILVEVHKLTDLYSQERGTRGPRECAKASRGRHRLR</sequence>
<dbReference type="RefSeq" id="WP_132112136.1">
    <property type="nucleotide sequence ID" value="NZ_SLWS01000001.1"/>
</dbReference>
<evidence type="ECO:0000313" key="2">
    <source>
        <dbReference type="EMBL" id="TCO65623.1"/>
    </source>
</evidence>
<gene>
    <name evidence="2" type="ORF">EV192_1011415</name>
</gene>
<feature type="region of interest" description="Disordered" evidence="1">
    <location>
        <begin position="66"/>
        <end position="85"/>
    </location>
</feature>
<evidence type="ECO:0000313" key="3">
    <source>
        <dbReference type="Proteomes" id="UP000295680"/>
    </source>
</evidence>
<comment type="caution">
    <text evidence="2">The sequence shown here is derived from an EMBL/GenBank/DDBJ whole genome shotgun (WGS) entry which is preliminary data.</text>
</comment>
<dbReference type="Proteomes" id="UP000295680">
    <property type="component" value="Unassembled WGS sequence"/>
</dbReference>